<evidence type="ECO:0000313" key="2">
    <source>
        <dbReference type="Proteomes" id="UP000030645"/>
    </source>
</evidence>
<name>W9RY19_9ROSA</name>
<dbReference type="Proteomes" id="UP000030645">
    <property type="component" value="Unassembled WGS sequence"/>
</dbReference>
<organism evidence="1 2">
    <name type="scientific">Morus notabilis</name>
    <dbReference type="NCBI Taxonomy" id="981085"/>
    <lineage>
        <taxon>Eukaryota</taxon>
        <taxon>Viridiplantae</taxon>
        <taxon>Streptophyta</taxon>
        <taxon>Embryophyta</taxon>
        <taxon>Tracheophyta</taxon>
        <taxon>Spermatophyta</taxon>
        <taxon>Magnoliopsida</taxon>
        <taxon>eudicotyledons</taxon>
        <taxon>Gunneridae</taxon>
        <taxon>Pentapetalae</taxon>
        <taxon>rosids</taxon>
        <taxon>fabids</taxon>
        <taxon>Rosales</taxon>
        <taxon>Moraceae</taxon>
        <taxon>Moreae</taxon>
        <taxon>Morus</taxon>
    </lineage>
</organism>
<reference evidence="2" key="1">
    <citation type="submission" date="2013-01" db="EMBL/GenBank/DDBJ databases">
        <title>Draft Genome Sequence of a Mulberry Tree, Morus notabilis C.K. Schneid.</title>
        <authorList>
            <person name="He N."/>
            <person name="Zhao S."/>
        </authorList>
    </citation>
    <scope>NUCLEOTIDE SEQUENCE</scope>
</reference>
<accession>W9RY19</accession>
<sequence length="63" mass="7471">MEFRGPNDKAYLFTATKRKEINSRSYSRKCKDACDLEMFNQNPGERASVCLDDGKIWRFLYRV</sequence>
<proteinExistence type="predicted"/>
<evidence type="ECO:0000313" key="1">
    <source>
        <dbReference type="EMBL" id="EXC02373.1"/>
    </source>
</evidence>
<dbReference type="AlphaFoldDB" id="W9RY19"/>
<dbReference type="EMBL" id="KE345357">
    <property type="protein sequence ID" value="EXC02373.1"/>
    <property type="molecule type" value="Genomic_DNA"/>
</dbReference>
<gene>
    <name evidence="1" type="ORF">L484_006667</name>
</gene>
<protein>
    <submittedName>
        <fullName evidence="1">Uncharacterized protein</fullName>
    </submittedName>
</protein>
<keyword evidence="2" id="KW-1185">Reference proteome</keyword>